<name>A0ACC2VT34_9TREE</name>
<dbReference type="EMBL" id="JASBWR010000052">
    <property type="protein sequence ID" value="KAJ9102244.1"/>
    <property type="molecule type" value="Genomic_DNA"/>
</dbReference>
<proteinExistence type="predicted"/>
<dbReference type="Proteomes" id="UP001241377">
    <property type="component" value="Unassembled WGS sequence"/>
</dbReference>
<reference evidence="1" key="1">
    <citation type="submission" date="2023-04" db="EMBL/GenBank/DDBJ databases">
        <title>Draft Genome sequencing of Naganishia species isolated from polar environments using Oxford Nanopore Technology.</title>
        <authorList>
            <person name="Leo P."/>
            <person name="Venkateswaran K."/>
        </authorList>
    </citation>
    <scope>NUCLEOTIDE SEQUENCE</scope>
    <source>
        <strain evidence="1">MNA-CCFEE 5261</strain>
    </source>
</reference>
<gene>
    <name evidence="1" type="ORF">QFC19_004789</name>
</gene>
<accession>A0ACC2VT34</accession>
<evidence type="ECO:0000313" key="1">
    <source>
        <dbReference type="EMBL" id="KAJ9102244.1"/>
    </source>
</evidence>
<sequence>MLSLVPRSVVKRKEKLSANNVPVAPSKAFRLSDEDGAGSRKSNDDIPSEPALKLLLSLITVHLTDCLISDDFRVKLRTPQGSTVATALSKLSSLYRVRLSTAKVSQAGRPARDSTSVDPSNHQNYNQPRGGGYEFQFLDGQRRARIPEEELEQNSIFLENVPPRYASGKEGILRLLSDLDPIIINPTTILGIGGILPDTTADPLGRGEESQLMRHAVVVFNSKETAEFVRRAICHEESFHGNQNTLHLPRLGCIAKRIGDIQDLRLEYLGYQALVREKLNQPSSGHAKDGESVCCQPEQQQMRQEEVMTRTRDAYPHHCLIFLRNVPDNTNKTEIKAKLDFYLKGDRVDYVDWKKGQVTAYVRVERPAHASMVLEGLNNDVTDGSMKAELLVDKQEEIYWMKLPEKARPRFHA</sequence>
<keyword evidence="2" id="KW-1185">Reference proteome</keyword>
<organism evidence="1 2">
    <name type="scientific">Naganishia cerealis</name>
    <dbReference type="NCBI Taxonomy" id="610337"/>
    <lineage>
        <taxon>Eukaryota</taxon>
        <taxon>Fungi</taxon>
        <taxon>Dikarya</taxon>
        <taxon>Basidiomycota</taxon>
        <taxon>Agaricomycotina</taxon>
        <taxon>Tremellomycetes</taxon>
        <taxon>Filobasidiales</taxon>
        <taxon>Filobasidiaceae</taxon>
        <taxon>Naganishia</taxon>
    </lineage>
</organism>
<comment type="caution">
    <text evidence="1">The sequence shown here is derived from an EMBL/GenBank/DDBJ whole genome shotgun (WGS) entry which is preliminary data.</text>
</comment>
<evidence type="ECO:0000313" key="2">
    <source>
        <dbReference type="Proteomes" id="UP001241377"/>
    </source>
</evidence>
<protein>
    <submittedName>
        <fullName evidence="1">Uncharacterized protein</fullName>
    </submittedName>
</protein>